<evidence type="ECO:0000313" key="1">
    <source>
        <dbReference type="EMBL" id="OZM56880.1"/>
    </source>
</evidence>
<dbReference type="AlphaFoldDB" id="A0A263BT33"/>
<proteinExistence type="predicted"/>
<protein>
    <submittedName>
        <fullName evidence="1">Uncharacterized protein</fullName>
    </submittedName>
</protein>
<evidence type="ECO:0000313" key="2">
    <source>
        <dbReference type="Proteomes" id="UP000217083"/>
    </source>
</evidence>
<reference evidence="1 2" key="2">
    <citation type="submission" date="2017-09" db="EMBL/GenBank/DDBJ databases">
        <title>Bacillus patelloidae sp. nov., isolated from the intestinal tract of a marine limpet.</title>
        <authorList>
            <person name="Liu R."/>
            <person name="Dong C."/>
            <person name="Shao Z."/>
        </authorList>
    </citation>
    <scope>NUCLEOTIDE SEQUENCE [LARGE SCALE GENOMIC DNA]</scope>
    <source>
        <strain evidence="1 2">SA5d-4</strain>
    </source>
</reference>
<gene>
    <name evidence="1" type="ORF">CIB95_08910</name>
</gene>
<name>A0A263BT33_9BACI</name>
<dbReference type="Proteomes" id="UP000217083">
    <property type="component" value="Unassembled WGS sequence"/>
</dbReference>
<comment type="caution">
    <text evidence="1">The sequence shown here is derived from an EMBL/GenBank/DDBJ whole genome shotgun (WGS) entry which is preliminary data.</text>
</comment>
<accession>A0A263BT33</accession>
<reference evidence="2" key="1">
    <citation type="submission" date="2017-08" db="EMBL/GenBank/DDBJ databases">
        <authorList>
            <person name="Huang Z."/>
        </authorList>
    </citation>
    <scope>NUCLEOTIDE SEQUENCE [LARGE SCALE GENOMIC DNA]</scope>
    <source>
        <strain evidence="2">SA5d-4</strain>
    </source>
</reference>
<sequence length="64" mass="7349">MICECGGIFFVEKVHEVDDSLDRKGNTLSNRLCDVKCIKCGSYRYYQPYDLGKQINLVPKSTEK</sequence>
<dbReference type="RefSeq" id="WP_094924351.1">
    <property type="nucleotide sequence ID" value="NZ_NPIA01000004.1"/>
</dbReference>
<keyword evidence="2" id="KW-1185">Reference proteome</keyword>
<dbReference type="EMBL" id="NPIA01000004">
    <property type="protein sequence ID" value="OZM56880.1"/>
    <property type="molecule type" value="Genomic_DNA"/>
</dbReference>
<organism evidence="1 2">
    <name type="scientific">Lottiidibacillus patelloidae</name>
    <dbReference type="NCBI Taxonomy" id="2670334"/>
    <lineage>
        <taxon>Bacteria</taxon>
        <taxon>Bacillati</taxon>
        <taxon>Bacillota</taxon>
        <taxon>Bacilli</taxon>
        <taxon>Bacillales</taxon>
        <taxon>Bacillaceae</taxon>
        <taxon>Lottiidibacillus</taxon>
    </lineage>
</organism>